<evidence type="ECO:0000313" key="1">
    <source>
        <dbReference type="EMBL" id="GFG38785.1"/>
    </source>
</evidence>
<dbReference type="EMBL" id="BLKM01000819">
    <property type="protein sequence ID" value="GFG38785.1"/>
    <property type="molecule type" value="Genomic_DNA"/>
</dbReference>
<keyword evidence="2" id="KW-1185">Reference proteome</keyword>
<reference evidence="2" key="1">
    <citation type="submission" date="2020-01" db="EMBL/GenBank/DDBJ databases">
        <title>Draft genome sequence of the Termite Coptotermes fromosanus.</title>
        <authorList>
            <person name="Itakura S."/>
            <person name="Yosikawa Y."/>
            <person name="Umezawa K."/>
        </authorList>
    </citation>
    <scope>NUCLEOTIDE SEQUENCE [LARGE SCALE GENOMIC DNA]</scope>
</reference>
<evidence type="ECO:0000313" key="2">
    <source>
        <dbReference type="Proteomes" id="UP000502823"/>
    </source>
</evidence>
<organism evidence="1 2">
    <name type="scientific">Coptotermes formosanus</name>
    <name type="common">Formosan subterranean termite</name>
    <dbReference type="NCBI Taxonomy" id="36987"/>
    <lineage>
        <taxon>Eukaryota</taxon>
        <taxon>Metazoa</taxon>
        <taxon>Ecdysozoa</taxon>
        <taxon>Arthropoda</taxon>
        <taxon>Hexapoda</taxon>
        <taxon>Insecta</taxon>
        <taxon>Pterygota</taxon>
        <taxon>Neoptera</taxon>
        <taxon>Polyneoptera</taxon>
        <taxon>Dictyoptera</taxon>
        <taxon>Blattodea</taxon>
        <taxon>Blattoidea</taxon>
        <taxon>Termitoidae</taxon>
        <taxon>Rhinotermitidae</taxon>
        <taxon>Coptotermes</taxon>
    </lineage>
</organism>
<name>A0A6L2Q7K4_COPFO</name>
<dbReference type="AlphaFoldDB" id="A0A6L2Q7K4"/>
<comment type="caution">
    <text evidence="1">The sequence shown here is derived from an EMBL/GenBank/DDBJ whole genome shotgun (WGS) entry which is preliminary data.</text>
</comment>
<dbReference type="OrthoDB" id="4327074at2759"/>
<proteinExistence type="predicted"/>
<dbReference type="InParanoid" id="A0A6L2Q7K4"/>
<sequence>MPLNVKILEGWRDTKMAGTEWFAKFLKRHKTQSLRKPEATSISRASSLARLMLMLFFYKSERRVWSSAACFGRRTEHGRNGIKTVQISDRVIARRGCKYIGTLMSAEPGKLTTSAPDVSAARNTVPPYSIFPRVKFRAHFLNGAPAEIQGDGSRPGWMKAE</sequence>
<accession>A0A6L2Q7K4</accession>
<protein>
    <recommendedName>
        <fullName evidence="3">HTH CENPB-type domain-containing protein</fullName>
    </recommendedName>
</protein>
<evidence type="ECO:0008006" key="3">
    <source>
        <dbReference type="Google" id="ProtNLM"/>
    </source>
</evidence>
<dbReference type="Proteomes" id="UP000502823">
    <property type="component" value="Unassembled WGS sequence"/>
</dbReference>
<gene>
    <name evidence="1" type="ORF">Cfor_08240</name>
</gene>